<feature type="compositionally biased region" description="Polar residues" evidence="1">
    <location>
        <begin position="336"/>
        <end position="354"/>
    </location>
</feature>
<feature type="region of interest" description="Disordered" evidence="1">
    <location>
        <begin position="164"/>
        <end position="243"/>
    </location>
</feature>
<reference evidence="3" key="1">
    <citation type="submission" date="2022-11" db="UniProtKB">
        <authorList>
            <consortium name="WormBaseParasite"/>
        </authorList>
    </citation>
    <scope>IDENTIFICATION</scope>
</reference>
<proteinExistence type="predicted"/>
<feature type="compositionally biased region" description="Basic residues" evidence="1">
    <location>
        <begin position="174"/>
        <end position="184"/>
    </location>
</feature>
<dbReference type="Proteomes" id="UP000887577">
    <property type="component" value="Unplaced"/>
</dbReference>
<organism evidence="2 3">
    <name type="scientific">Panagrolaimus superbus</name>
    <dbReference type="NCBI Taxonomy" id="310955"/>
    <lineage>
        <taxon>Eukaryota</taxon>
        <taxon>Metazoa</taxon>
        <taxon>Ecdysozoa</taxon>
        <taxon>Nematoda</taxon>
        <taxon>Chromadorea</taxon>
        <taxon>Rhabditida</taxon>
        <taxon>Tylenchina</taxon>
        <taxon>Panagrolaimomorpha</taxon>
        <taxon>Panagrolaimoidea</taxon>
        <taxon>Panagrolaimidae</taxon>
        <taxon>Panagrolaimus</taxon>
    </lineage>
</organism>
<feature type="compositionally biased region" description="Basic and acidic residues" evidence="1">
    <location>
        <begin position="200"/>
        <end position="213"/>
    </location>
</feature>
<evidence type="ECO:0000256" key="1">
    <source>
        <dbReference type="SAM" id="MobiDB-lite"/>
    </source>
</evidence>
<evidence type="ECO:0000313" key="2">
    <source>
        <dbReference type="Proteomes" id="UP000887577"/>
    </source>
</evidence>
<keyword evidence="2" id="KW-1185">Reference proteome</keyword>
<accession>A0A914YH12</accession>
<dbReference type="WBParaSite" id="PSU_v2.g1875.t1">
    <property type="protein sequence ID" value="PSU_v2.g1875.t1"/>
    <property type="gene ID" value="PSU_v2.g1875"/>
</dbReference>
<dbReference type="AlphaFoldDB" id="A0A914YH12"/>
<feature type="compositionally biased region" description="Basic and acidic residues" evidence="1">
    <location>
        <begin position="225"/>
        <end position="236"/>
    </location>
</feature>
<name>A0A914YH12_9BILA</name>
<feature type="compositionally biased region" description="Low complexity" evidence="1">
    <location>
        <begin position="290"/>
        <end position="307"/>
    </location>
</feature>
<sequence>MLFHCINENEVVVKTADFLSENFLQSAQDIKEKPDVSIDQKCLECEVMILMELFILQSRPCPLSQTNIIKKFRFIYWNRGNGTREFLDGAICEQFSVDIPLYLTQIYEELDFDVPIELKKYESLENQIIEEPSEVLMNMNKDVKEKCKLLLDAVNPESIKLVSTKSLKSEKKKHELRRSPRKSRPPLSYSPMKTFPRPKMKNDTPNKGEDNYNGRKRRVFVAETPEEKLAKKKKEDDGDVENEIVAQTPFEKIKKTSKAKEKDSKRLTELLKHAEATKRRASKRLSFGPSNGCTQNSSTSQSCISPSQSSSVIKHSYSLATLSRVSSTKSLSTLSAFSAPSLRSPTKPPSSSNLSSDVTTPTSTVPDHLNAALTLSPDIIQKYKRRMDFVRLTSKKADSTEIFYGRLAGRPNLFNELNEAAAKMALEKPITRATATMASQKNRSGRKVEQDTNAVYIAHTLLNVHNETPLNPFKAPKDSPFKAKIAKDKSSVVPDIFYRPQLRLRCQLLL</sequence>
<feature type="compositionally biased region" description="Low complexity" evidence="1">
    <location>
        <begin position="355"/>
        <end position="367"/>
    </location>
</feature>
<feature type="region of interest" description="Disordered" evidence="1">
    <location>
        <begin position="273"/>
        <end position="307"/>
    </location>
</feature>
<protein>
    <submittedName>
        <fullName evidence="3">Uncharacterized protein</fullName>
    </submittedName>
</protein>
<feature type="region of interest" description="Disordered" evidence="1">
    <location>
        <begin position="336"/>
        <end position="368"/>
    </location>
</feature>
<evidence type="ECO:0000313" key="3">
    <source>
        <dbReference type="WBParaSite" id="PSU_v2.g1875.t1"/>
    </source>
</evidence>